<dbReference type="AlphaFoldDB" id="A0A2N1MJ98"/>
<keyword evidence="1" id="KW-1133">Transmembrane helix</keyword>
<evidence type="ECO:0000313" key="3">
    <source>
        <dbReference type="Proteomes" id="UP000233469"/>
    </source>
</evidence>
<name>A0A2N1MJ98_9GLOM</name>
<reference evidence="2 3" key="2">
    <citation type="submission" date="2017-10" db="EMBL/GenBank/DDBJ databases">
        <title>Extensive intraspecific genome diversity in a model arbuscular mycorrhizal fungus.</title>
        <authorList>
            <person name="Chen E.C.H."/>
            <person name="Morin E."/>
            <person name="Baudet D."/>
            <person name="Noel J."/>
            <person name="Ndikumana S."/>
            <person name="Charron P."/>
            <person name="St-Onge C."/>
            <person name="Giorgi J."/>
            <person name="Grigoriev I.V."/>
            <person name="Roux C."/>
            <person name="Martin F.M."/>
            <person name="Corradi N."/>
        </authorList>
    </citation>
    <scope>NUCLEOTIDE SEQUENCE [LARGE SCALE GENOMIC DNA]</scope>
    <source>
        <strain evidence="2 3">C2</strain>
    </source>
</reference>
<gene>
    <name evidence="2" type="ORF">RhiirC2_202696</name>
</gene>
<sequence>MWRCNMHWKINMLLLYRRQHFYRCSETERACDFFFIYIHVIMGWCGCIKYIYADGMYILIVYSTISLYICVINFIIKIFLGVTNCVFIMYCIHCVNSNLLDYRTSIR</sequence>
<feature type="transmembrane region" description="Helical" evidence="1">
    <location>
        <begin position="58"/>
        <end position="80"/>
    </location>
</feature>
<reference evidence="2 3" key="1">
    <citation type="submission" date="2016-04" db="EMBL/GenBank/DDBJ databases">
        <title>Genome analyses suggest a sexual origin of heterokaryosis in a supposedly ancient asexual fungus.</title>
        <authorList>
            <person name="Ropars J."/>
            <person name="Sedzielewska K."/>
            <person name="Noel J."/>
            <person name="Charron P."/>
            <person name="Farinelli L."/>
            <person name="Marton T."/>
            <person name="Kruger M."/>
            <person name="Pelin A."/>
            <person name="Brachmann A."/>
            <person name="Corradi N."/>
        </authorList>
    </citation>
    <scope>NUCLEOTIDE SEQUENCE [LARGE SCALE GENOMIC DNA]</scope>
    <source>
        <strain evidence="2 3">C2</strain>
    </source>
</reference>
<comment type="caution">
    <text evidence="2">The sequence shown here is derived from an EMBL/GenBank/DDBJ whole genome shotgun (WGS) entry which is preliminary data.</text>
</comment>
<evidence type="ECO:0000313" key="2">
    <source>
        <dbReference type="EMBL" id="PKK61706.1"/>
    </source>
</evidence>
<dbReference type="EMBL" id="LLXL01002131">
    <property type="protein sequence ID" value="PKK61706.1"/>
    <property type="molecule type" value="Genomic_DNA"/>
</dbReference>
<keyword evidence="1" id="KW-0812">Transmembrane</keyword>
<keyword evidence="1" id="KW-0472">Membrane</keyword>
<organism evidence="2 3">
    <name type="scientific">Rhizophagus irregularis</name>
    <dbReference type="NCBI Taxonomy" id="588596"/>
    <lineage>
        <taxon>Eukaryota</taxon>
        <taxon>Fungi</taxon>
        <taxon>Fungi incertae sedis</taxon>
        <taxon>Mucoromycota</taxon>
        <taxon>Glomeromycotina</taxon>
        <taxon>Glomeromycetes</taxon>
        <taxon>Glomerales</taxon>
        <taxon>Glomeraceae</taxon>
        <taxon>Rhizophagus</taxon>
    </lineage>
</organism>
<proteinExistence type="predicted"/>
<accession>A0A2N1MJ98</accession>
<protein>
    <submittedName>
        <fullName evidence="2">Uncharacterized protein</fullName>
    </submittedName>
</protein>
<dbReference type="Proteomes" id="UP000233469">
    <property type="component" value="Unassembled WGS sequence"/>
</dbReference>
<evidence type="ECO:0000256" key="1">
    <source>
        <dbReference type="SAM" id="Phobius"/>
    </source>
</evidence>
<feature type="transmembrane region" description="Helical" evidence="1">
    <location>
        <begin position="33"/>
        <end position="52"/>
    </location>
</feature>